<dbReference type="PIRSF" id="PIRSF000894">
    <property type="entry name" value="Acid_phosphatase"/>
    <property type="match status" value="1"/>
</dbReference>
<feature type="disulfide bond" evidence="4">
    <location>
        <begin position="51"/>
        <end position="386"/>
    </location>
</feature>
<evidence type="ECO:0000313" key="6">
    <source>
        <dbReference type="EMBL" id="KAK7038002.1"/>
    </source>
</evidence>
<sequence length="488" mass="51983">MHLALIYLTGALFISAASCASFNPLHHSGPASPYFDAPSQDGVPADTPAGCVVDQATYILRHGSRYPEPGSFAGWQDLFLKFQNNSYTASGPLAFIPTWVPPVDDVPHEPLFLSATGALESFALGAELRKRYQFTKGGENITVWSASQQRVLDTATFFTRGYLSQGNYLTVPSSNRGSIISLPDSVNFTFANSLTPSTGCPAYATGDTGAPSASAFRATYQNAIATRLNKFLDGLTLTSTDIGVMQDLCGFQAEVNGDMRFCDVFEDSEWLDYEYAHDLNYYYGSGPGNPLSATVGFPWVKAVSDLFALGPGKTTPGGNITPPALIMGFTHDNNLPPIISALGLWNDSRVEGVYPLSHTAPNPMRKFRASFLVAFRGYVALERLACSIVHDTGKTVHVAGAPPTNVTTSSFVRVRVDRAPVAISGCTSGPASTCPLAQFTAYVNGPRANVAGNFVQRCGLQNVANATGEATFLTVIPPDAGEILVGLN</sequence>
<organism evidence="6 7">
    <name type="scientific">Favolaschia claudopus</name>
    <dbReference type="NCBI Taxonomy" id="2862362"/>
    <lineage>
        <taxon>Eukaryota</taxon>
        <taxon>Fungi</taxon>
        <taxon>Dikarya</taxon>
        <taxon>Basidiomycota</taxon>
        <taxon>Agaricomycotina</taxon>
        <taxon>Agaricomycetes</taxon>
        <taxon>Agaricomycetidae</taxon>
        <taxon>Agaricales</taxon>
        <taxon>Marasmiineae</taxon>
        <taxon>Mycenaceae</taxon>
        <taxon>Favolaschia</taxon>
    </lineage>
</organism>
<keyword evidence="1" id="KW-0378">Hydrolase</keyword>
<dbReference type="SUPFAM" id="SSF53254">
    <property type="entry name" value="Phosphoglycerate mutase-like"/>
    <property type="match status" value="1"/>
</dbReference>
<dbReference type="Pfam" id="PF00328">
    <property type="entry name" value="His_Phos_2"/>
    <property type="match status" value="1"/>
</dbReference>
<keyword evidence="7" id="KW-1185">Reference proteome</keyword>
<proteinExistence type="predicted"/>
<evidence type="ECO:0000256" key="2">
    <source>
        <dbReference type="ARBA" id="ARBA00023180"/>
    </source>
</evidence>
<dbReference type="PANTHER" id="PTHR20963:SF18">
    <property type="entry name" value="ACID PHOSPHATASE PHO11-RELATED"/>
    <property type="match status" value="1"/>
</dbReference>
<gene>
    <name evidence="6" type="ORF">R3P38DRAFT_3262487</name>
</gene>
<evidence type="ECO:0000256" key="1">
    <source>
        <dbReference type="ARBA" id="ARBA00022801"/>
    </source>
</evidence>
<feature type="active site" description="Nucleophile" evidence="3">
    <location>
        <position position="62"/>
    </location>
</feature>
<dbReference type="EMBL" id="JAWWNJ010000017">
    <property type="protein sequence ID" value="KAK7038002.1"/>
    <property type="molecule type" value="Genomic_DNA"/>
</dbReference>
<keyword evidence="5" id="KW-0732">Signal</keyword>
<dbReference type="PROSITE" id="PS00616">
    <property type="entry name" value="HIS_ACID_PHOSPHAT_1"/>
    <property type="match status" value="1"/>
</dbReference>
<evidence type="ECO:0000313" key="7">
    <source>
        <dbReference type="Proteomes" id="UP001362999"/>
    </source>
</evidence>
<dbReference type="GO" id="GO:0003993">
    <property type="term" value="F:acid phosphatase activity"/>
    <property type="evidence" value="ECO:0007669"/>
    <property type="project" value="TreeGrafter"/>
</dbReference>
<dbReference type="InterPro" id="IPR000560">
    <property type="entry name" value="His_Pase_clade-2"/>
</dbReference>
<dbReference type="AlphaFoldDB" id="A0AAW0CG26"/>
<dbReference type="Gene3D" id="3.40.50.1240">
    <property type="entry name" value="Phosphoglycerate mutase-like"/>
    <property type="match status" value="1"/>
</dbReference>
<dbReference type="InterPro" id="IPR029033">
    <property type="entry name" value="His_PPase_superfam"/>
</dbReference>
<dbReference type="GO" id="GO:0009277">
    <property type="term" value="C:fungal-type cell wall"/>
    <property type="evidence" value="ECO:0007669"/>
    <property type="project" value="TreeGrafter"/>
</dbReference>
<name>A0AAW0CG26_9AGAR</name>
<accession>A0AAW0CG26</accession>
<protein>
    <submittedName>
        <fullName evidence="6">Acid phosphatase PHO1</fullName>
    </submittedName>
</protein>
<evidence type="ECO:0000256" key="3">
    <source>
        <dbReference type="PIRSR" id="PIRSR000894-1"/>
    </source>
</evidence>
<feature type="disulfide bond" evidence="4">
    <location>
        <begin position="426"/>
        <end position="434"/>
    </location>
</feature>
<keyword evidence="4" id="KW-1015">Disulfide bond</keyword>
<dbReference type="InterPro" id="IPR016274">
    <property type="entry name" value="Histidine_acid_Pase_euk"/>
</dbReference>
<dbReference type="Proteomes" id="UP001362999">
    <property type="component" value="Unassembled WGS sequence"/>
</dbReference>
<comment type="caution">
    <text evidence="6">The sequence shown here is derived from an EMBL/GenBank/DDBJ whole genome shotgun (WGS) entry which is preliminary data.</text>
</comment>
<evidence type="ECO:0000256" key="5">
    <source>
        <dbReference type="SAM" id="SignalP"/>
    </source>
</evidence>
<feature type="chain" id="PRO_5043620302" evidence="5">
    <location>
        <begin position="20"/>
        <end position="488"/>
    </location>
</feature>
<feature type="active site" description="Proton donor" evidence="3">
    <location>
        <position position="332"/>
    </location>
</feature>
<dbReference type="PROSITE" id="PS00778">
    <property type="entry name" value="HIS_ACID_PHOSPHAT_2"/>
    <property type="match status" value="1"/>
</dbReference>
<keyword evidence="2" id="KW-0325">Glycoprotein</keyword>
<evidence type="ECO:0000256" key="4">
    <source>
        <dbReference type="PIRSR" id="PIRSR000894-2"/>
    </source>
</evidence>
<dbReference type="InterPro" id="IPR033379">
    <property type="entry name" value="Acid_Pase_AS"/>
</dbReference>
<feature type="signal peptide" evidence="5">
    <location>
        <begin position="1"/>
        <end position="19"/>
    </location>
</feature>
<dbReference type="PANTHER" id="PTHR20963">
    <property type="entry name" value="MULTIPLE INOSITOL POLYPHOSPHATE PHOSPHATASE-RELATED"/>
    <property type="match status" value="1"/>
</dbReference>
<feature type="disulfide bond" evidence="4">
    <location>
        <begin position="249"/>
        <end position="262"/>
    </location>
</feature>
<dbReference type="CDD" id="cd07061">
    <property type="entry name" value="HP_HAP_like"/>
    <property type="match status" value="1"/>
</dbReference>
<reference evidence="6 7" key="1">
    <citation type="journal article" date="2024" name="J Genomics">
        <title>Draft genome sequencing and assembly of Favolaschia claudopus CIRM-BRFM 2984 isolated from oak limbs.</title>
        <authorList>
            <person name="Navarro D."/>
            <person name="Drula E."/>
            <person name="Chaduli D."/>
            <person name="Cazenave R."/>
            <person name="Ahrendt S."/>
            <person name="Wang J."/>
            <person name="Lipzen A."/>
            <person name="Daum C."/>
            <person name="Barry K."/>
            <person name="Grigoriev I.V."/>
            <person name="Favel A."/>
            <person name="Rosso M.N."/>
            <person name="Martin F."/>
        </authorList>
    </citation>
    <scope>NUCLEOTIDE SEQUENCE [LARGE SCALE GENOMIC DNA]</scope>
    <source>
        <strain evidence="6 7">CIRM-BRFM 2984</strain>
    </source>
</reference>